<keyword evidence="2" id="KW-1185">Reference proteome</keyword>
<dbReference type="AlphaFoldDB" id="A0A4D6NPT6"/>
<evidence type="ECO:0000313" key="2">
    <source>
        <dbReference type="Proteomes" id="UP000501690"/>
    </source>
</evidence>
<organism evidence="1 2">
    <name type="scientific">Vigna unguiculata</name>
    <name type="common">Cowpea</name>
    <dbReference type="NCBI Taxonomy" id="3917"/>
    <lineage>
        <taxon>Eukaryota</taxon>
        <taxon>Viridiplantae</taxon>
        <taxon>Streptophyta</taxon>
        <taxon>Embryophyta</taxon>
        <taxon>Tracheophyta</taxon>
        <taxon>Spermatophyta</taxon>
        <taxon>Magnoliopsida</taxon>
        <taxon>eudicotyledons</taxon>
        <taxon>Gunneridae</taxon>
        <taxon>Pentapetalae</taxon>
        <taxon>rosids</taxon>
        <taxon>fabids</taxon>
        <taxon>Fabales</taxon>
        <taxon>Fabaceae</taxon>
        <taxon>Papilionoideae</taxon>
        <taxon>50 kb inversion clade</taxon>
        <taxon>NPAAA clade</taxon>
        <taxon>indigoferoid/millettioid clade</taxon>
        <taxon>Phaseoleae</taxon>
        <taxon>Vigna</taxon>
    </lineage>
</organism>
<sequence length="79" mass="8909">MLRRRLSLLHATLVRRCGYMSTVQEGGFVPASLKVLLWRNSGSFQRLTRALGFMLVVNDSRSSVRGAEVVQARSQSLMR</sequence>
<accession>A0A4D6NPT6</accession>
<evidence type="ECO:0000313" key="1">
    <source>
        <dbReference type="EMBL" id="QCE13827.1"/>
    </source>
</evidence>
<gene>
    <name evidence="1" type="ORF">DEO72_LG11g825</name>
</gene>
<proteinExistence type="predicted"/>
<reference evidence="1 2" key="1">
    <citation type="submission" date="2019-04" db="EMBL/GenBank/DDBJ databases">
        <title>An improved genome assembly and genetic linkage map for asparagus bean, Vigna unguiculata ssp. sesquipedialis.</title>
        <authorList>
            <person name="Xia Q."/>
            <person name="Zhang R."/>
            <person name="Dong Y."/>
        </authorList>
    </citation>
    <scope>NUCLEOTIDE SEQUENCE [LARGE SCALE GENOMIC DNA]</scope>
    <source>
        <tissue evidence="1">Leaf</tissue>
    </source>
</reference>
<protein>
    <submittedName>
        <fullName evidence="1">Uncharacterized protein</fullName>
    </submittedName>
</protein>
<dbReference type="Proteomes" id="UP000501690">
    <property type="component" value="Linkage Group LG11"/>
</dbReference>
<name>A0A4D6NPT6_VIGUN</name>
<dbReference type="EMBL" id="CP039355">
    <property type="protein sequence ID" value="QCE13827.1"/>
    <property type="molecule type" value="Genomic_DNA"/>
</dbReference>